<dbReference type="InterPro" id="IPR037113">
    <property type="entry name" value="Hat1_N_sf"/>
</dbReference>
<dbReference type="InterPro" id="IPR019467">
    <property type="entry name" value="Hat1_N"/>
</dbReference>
<evidence type="ECO:0000256" key="5">
    <source>
        <dbReference type="ARBA" id="ARBA00022679"/>
    </source>
</evidence>
<protein>
    <recommendedName>
        <fullName evidence="4">Histone acetyltransferase type B catalytic subunit</fullName>
        <ecNumber evidence="3">2.3.1.48</ecNumber>
    </recommendedName>
</protein>
<feature type="region of interest" description="Disordered" evidence="12">
    <location>
        <begin position="138"/>
        <end position="162"/>
    </location>
</feature>
<dbReference type="Gene3D" id="3.40.630.30">
    <property type="match status" value="1"/>
</dbReference>
<dbReference type="GO" id="GO:0031509">
    <property type="term" value="P:subtelomeric heterochromatin formation"/>
    <property type="evidence" value="ECO:0007669"/>
    <property type="project" value="InterPro"/>
</dbReference>
<dbReference type="Proteomes" id="UP000243876">
    <property type="component" value="Unassembled WGS sequence"/>
</dbReference>
<accession>A0A0D6EIN1</accession>
<dbReference type="EC" id="2.3.1.48" evidence="3"/>
<keyword evidence="15" id="KW-1185">Reference proteome</keyword>
<name>A0A0D6EIN1_SPOSA</name>
<dbReference type="GO" id="GO:0005634">
    <property type="term" value="C:nucleus"/>
    <property type="evidence" value="ECO:0007669"/>
    <property type="project" value="UniProtKB-SubCell"/>
</dbReference>
<reference evidence="15" key="1">
    <citation type="submission" date="2015-02" db="EMBL/GenBank/DDBJ databases">
        <authorList>
            <person name="Gon?alves P."/>
        </authorList>
    </citation>
    <scope>NUCLEOTIDE SEQUENCE [LARGE SCALE GENOMIC DNA]</scope>
</reference>
<dbReference type="InterPro" id="IPR013523">
    <property type="entry name" value="Hist_AcTrfase_HAT1_C"/>
</dbReference>
<evidence type="ECO:0000256" key="12">
    <source>
        <dbReference type="SAM" id="MobiDB-lite"/>
    </source>
</evidence>
<sequence>MSDDWSANGVEALQLRLVRSKEDTHALAEEDQPLIEAFSPGFVYPIYGEEETIFGYRGLSIDYRFASGSLAQYLHISYDAKFPETPTVKADDPEKTLYEFIPPSYAKVLPEFEKTVEKDAREFRPLGSKIGAYRMRPAGRGKGKGKAQAGSLPERTWEKVEEGEGDDDTVLYEAYWSNWDTPGFREFHRRAQIFVLLYIEGASYIDEEDARWEFVTLFERRKRGDTISYHFAGYVSFYSFFCWPDTKRLRLAQFVLLPIYHGQGHGSALYNLCYRNILSRDEISELTGLSTTPRHTPCCRADPNIVVEDPSETFEDMRDKCDLYTLLEGGDLKGLSAPVDRAFAESIRKKYKLADRQFYRLVEMILLLTLSVPPTSADAAAKAFRLTVKKRLYLFNKEQLLQIEEKDERKAKLQETFESVVSDYRRLTEKYSV</sequence>
<evidence type="ECO:0000313" key="14">
    <source>
        <dbReference type="EMBL" id="CEQ39746.1"/>
    </source>
</evidence>
<dbReference type="Pfam" id="PF21184">
    <property type="entry name" value="HAT1_C_fung"/>
    <property type="match status" value="1"/>
</dbReference>
<dbReference type="OrthoDB" id="10253098at2759"/>
<feature type="region of interest" description="Interaction with histone H4 N-terminus" evidence="10">
    <location>
        <begin position="238"/>
        <end position="240"/>
    </location>
</feature>
<feature type="region of interest" description="Interaction with histone H4 N-terminus" evidence="10">
    <location>
        <begin position="49"/>
        <end position="51"/>
    </location>
</feature>
<evidence type="ECO:0000259" key="13">
    <source>
        <dbReference type="Pfam" id="PF10394"/>
    </source>
</evidence>
<dbReference type="PANTHER" id="PTHR12046">
    <property type="entry name" value="HISTONE ACETYLTRANSFERASE TYPE B CATALYTIC SUBUNIT"/>
    <property type="match status" value="1"/>
</dbReference>
<dbReference type="SUPFAM" id="SSF55729">
    <property type="entry name" value="Acyl-CoA N-acyltransferases (Nat)"/>
    <property type="match status" value="1"/>
</dbReference>
<evidence type="ECO:0000256" key="3">
    <source>
        <dbReference type="ARBA" id="ARBA00013184"/>
    </source>
</evidence>
<evidence type="ECO:0000256" key="11">
    <source>
        <dbReference type="PIRSR" id="PIRSR038084-3"/>
    </source>
</evidence>
<comment type="similarity">
    <text evidence="2">Belongs to the HAT1 family.</text>
</comment>
<dbReference type="Gene3D" id="1.10.10.390">
    <property type="match status" value="1"/>
</dbReference>
<evidence type="ECO:0000256" key="4">
    <source>
        <dbReference type="ARBA" id="ARBA00021268"/>
    </source>
</evidence>
<dbReference type="EMBL" id="CENE01000004">
    <property type="protein sequence ID" value="CEQ39746.1"/>
    <property type="molecule type" value="Genomic_DNA"/>
</dbReference>
<evidence type="ECO:0000256" key="1">
    <source>
        <dbReference type="ARBA" id="ARBA00004123"/>
    </source>
</evidence>
<feature type="active site" description="Proton donor/acceptor" evidence="9">
    <location>
        <position position="308"/>
    </location>
</feature>
<comment type="catalytic activity">
    <reaction evidence="8">
        <text>L-lysyl-[protein] + acetyl-CoA = N(6)-acetyl-L-lysyl-[protein] + CoA + H(+)</text>
        <dbReference type="Rhea" id="RHEA:45948"/>
        <dbReference type="Rhea" id="RHEA-COMP:9752"/>
        <dbReference type="Rhea" id="RHEA-COMP:10731"/>
        <dbReference type="ChEBI" id="CHEBI:15378"/>
        <dbReference type="ChEBI" id="CHEBI:29969"/>
        <dbReference type="ChEBI" id="CHEBI:57287"/>
        <dbReference type="ChEBI" id="CHEBI:57288"/>
        <dbReference type="ChEBI" id="CHEBI:61930"/>
        <dbReference type="EC" id="2.3.1.48"/>
    </reaction>
</comment>
<dbReference type="AlphaFoldDB" id="A0A0D6EIN1"/>
<dbReference type="GO" id="GO:0042393">
    <property type="term" value="F:histone binding"/>
    <property type="evidence" value="ECO:0007669"/>
    <property type="project" value="InterPro"/>
</dbReference>
<dbReference type="GO" id="GO:0000781">
    <property type="term" value="C:chromosome, telomeric region"/>
    <property type="evidence" value="ECO:0007669"/>
    <property type="project" value="GOC"/>
</dbReference>
<gene>
    <name evidence="14" type="primary">SPOSA6832_01279</name>
</gene>
<evidence type="ECO:0000256" key="9">
    <source>
        <dbReference type="PIRSR" id="PIRSR038084-1"/>
    </source>
</evidence>
<dbReference type="Pfam" id="PF10394">
    <property type="entry name" value="Hat1_N"/>
    <property type="match status" value="1"/>
</dbReference>
<keyword evidence="7" id="KW-0012">Acyltransferase</keyword>
<comment type="subcellular location">
    <subcellularLocation>
        <location evidence="1">Nucleus</location>
    </subcellularLocation>
</comment>
<evidence type="ECO:0000313" key="15">
    <source>
        <dbReference type="Proteomes" id="UP000243876"/>
    </source>
</evidence>
<feature type="site" description="Interaction with histone H4 N-terminus" evidence="11">
    <location>
        <position position="212"/>
    </location>
</feature>
<evidence type="ECO:0000256" key="6">
    <source>
        <dbReference type="ARBA" id="ARBA00023242"/>
    </source>
</evidence>
<feature type="domain" description="Histone acetyl transferase HAT1 N-terminal" evidence="13">
    <location>
        <begin position="5"/>
        <end position="200"/>
    </location>
</feature>
<evidence type="ECO:0000256" key="10">
    <source>
        <dbReference type="PIRSR" id="PIRSR038084-2"/>
    </source>
</evidence>
<dbReference type="PIRSF" id="PIRSF038084">
    <property type="entry name" value="HAT-B_cat"/>
    <property type="match status" value="1"/>
</dbReference>
<keyword evidence="5" id="KW-0808">Transferase</keyword>
<feature type="non-terminal residue" evidence="14">
    <location>
        <position position="1"/>
    </location>
</feature>
<evidence type="ECO:0000256" key="2">
    <source>
        <dbReference type="ARBA" id="ARBA00010543"/>
    </source>
</evidence>
<organism evidence="14 15">
    <name type="scientific">Sporidiobolus salmonicolor</name>
    <name type="common">Yeast-like fungus</name>
    <name type="synonym">Sporobolomyces salmonicolor</name>
    <dbReference type="NCBI Taxonomy" id="5005"/>
    <lineage>
        <taxon>Eukaryota</taxon>
        <taxon>Fungi</taxon>
        <taxon>Dikarya</taxon>
        <taxon>Basidiomycota</taxon>
        <taxon>Pucciniomycotina</taxon>
        <taxon>Microbotryomycetes</taxon>
        <taxon>Sporidiobolales</taxon>
        <taxon>Sporidiobolaceae</taxon>
        <taxon>Sporobolomyces</taxon>
    </lineage>
</organism>
<keyword evidence="6" id="KW-0539">Nucleus</keyword>
<proteinExistence type="inferred from homology"/>
<dbReference type="GO" id="GO:0004402">
    <property type="term" value="F:histone acetyltransferase activity"/>
    <property type="evidence" value="ECO:0007669"/>
    <property type="project" value="InterPro"/>
</dbReference>
<evidence type="ECO:0000256" key="8">
    <source>
        <dbReference type="ARBA" id="ARBA00048017"/>
    </source>
</evidence>
<dbReference type="InterPro" id="IPR016181">
    <property type="entry name" value="Acyl_CoA_acyltransferase"/>
</dbReference>
<dbReference type="InterPro" id="IPR017380">
    <property type="entry name" value="Hist_AcTrfase_B-typ_cat-su"/>
</dbReference>
<dbReference type="Gene3D" id="3.90.360.10">
    <property type="entry name" value="Histone acetyl transferase 1 (HAT1), N-terminal domain"/>
    <property type="match status" value="1"/>
</dbReference>
<evidence type="ECO:0000256" key="7">
    <source>
        <dbReference type="ARBA" id="ARBA00023315"/>
    </source>
</evidence>